<evidence type="ECO:0000256" key="1">
    <source>
        <dbReference type="SAM" id="SignalP"/>
    </source>
</evidence>
<feature type="chain" id="PRO_5038752279" evidence="1">
    <location>
        <begin position="25"/>
        <end position="513"/>
    </location>
</feature>
<feature type="domain" description="Solute-binding protein family 5" evidence="2">
    <location>
        <begin position="77"/>
        <end position="432"/>
    </location>
</feature>
<dbReference type="AlphaFoldDB" id="A0A4Y7RHW5"/>
<dbReference type="EMBL" id="QFGA01000001">
    <property type="protein sequence ID" value="TEB08391.1"/>
    <property type="molecule type" value="Genomic_DNA"/>
</dbReference>
<dbReference type="InterPro" id="IPR000914">
    <property type="entry name" value="SBP_5_dom"/>
</dbReference>
<evidence type="ECO:0000313" key="4">
    <source>
        <dbReference type="Proteomes" id="UP000298324"/>
    </source>
</evidence>
<feature type="signal peptide" evidence="1">
    <location>
        <begin position="1"/>
        <end position="24"/>
    </location>
</feature>
<comment type="caution">
    <text evidence="3">The sequence shown here is derived from an EMBL/GenBank/DDBJ whole genome shotgun (WGS) entry which is preliminary data.</text>
</comment>
<dbReference type="GO" id="GO:1904680">
    <property type="term" value="F:peptide transmembrane transporter activity"/>
    <property type="evidence" value="ECO:0007669"/>
    <property type="project" value="TreeGrafter"/>
</dbReference>
<dbReference type="GO" id="GO:0042597">
    <property type="term" value="C:periplasmic space"/>
    <property type="evidence" value="ECO:0007669"/>
    <property type="project" value="UniProtKB-ARBA"/>
</dbReference>
<name>A0A4Y7RHW5_9FIRM</name>
<dbReference type="RefSeq" id="WP_190240017.1">
    <property type="nucleotide sequence ID" value="NZ_QFGA01000001.1"/>
</dbReference>
<accession>A0A4Y7RHW5</accession>
<dbReference type="GO" id="GO:0015833">
    <property type="term" value="P:peptide transport"/>
    <property type="evidence" value="ECO:0007669"/>
    <property type="project" value="TreeGrafter"/>
</dbReference>
<proteinExistence type="predicted"/>
<gene>
    <name evidence="3" type="primary">appA</name>
    <name evidence="3" type="ORF">Psch_01954</name>
</gene>
<dbReference type="InterPro" id="IPR030678">
    <property type="entry name" value="Peptide/Ni-bd"/>
</dbReference>
<dbReference type="Gene3D" id="3.10.105.10">
    <property type="entry name" value="Dipeptide-binding Protein, Domain 3"/>
    <property type="match status" value="1"/>
</dbReference>
<organism evidence="3 4">
    <name type="scientific">Pelotomaculum schinkii</name>
    <dbReference type="NCBI Taxonomy" id="78350"/>
    <lineage>
        <taxon>Bacteria</taxon>
        <taxon>Bacillati</taxon>
        <taxon>Bacillota</taxon>
        <taxon>Clostridia</taxon>
        <taxon>Eubacteriales</taxon>
        <taxon>Desulfotomaculaceae</taxon>
        <taxon>Pelotomaculum</taxon>
    </lineage>
</organism>
<reference evidence="3 4" key="1">
    <citation type="journal article" date="2018" name="Environ. Microbiol.">
        <title>Novel energy conservation strategies and behaviour of Pelotomaculum schinkii driving syntrophic propionate catabolism.</title>
        <authorList>
            <person name="Hidalgo-Ahumada C.A.P."/>
            <person name="Nobu M.K."/>
            <person name="Narihiro T."/>
            <person name="Tamaki H."/>
            <person name="Liu W.T."/>
            <person name="Kamagata Y."/>
            <person name="Stams A.J.M."/>
            <person name="Imachi H."/>
            <person name="Sousa D.Z."/>
        </authorList>
    </citation>
    <scope>NUCLEOTIDE SEQUENCE [LARGE SCALE GENOMIC DNA]</scope>
    <source>
        <strain evidence="3 4">HH</strain>
    </source>
</reference>
<dbReference type="GO" id="GO:0043190">
    <property type="term" value="C:ATP-binding cassette (ABC) transporter complex"/>
    <property type="evidence" value="ECO:0007669"/>
    <property type="project" value="InterPro"/>
</dbReference>
<dbReference type="InterPro" id="IPR039424">
    <property type="entry name" value="SBP_5"/>
</dbReference>
<dbReference type="Pfam" id="PF00496">
    <property type="entry name" value="SBP_bac_5"/>
    <property type="match status" value="1"/>
</dbReference>
<dbReference type="CDD" id="cd08490">
    <property type="entry name" value="PBP2_NikA_DppA_OppA_like_3"/>
    <property type="match status" value="1"/>
</dbReference>
<dbReference type="PANTHER" id="PTHR30290">
    <property type="entry name" value="PERIPLASMIC BINDING COMPONENT OF ABC TRANSPORTER"/>
    <property type="match status" value="1"/>
</dbReference>
<sequence length="513" mass="55690">MKTKRIIALFLVMVFMIASLTACGSTPTTSQADPNKHLTVGLWYFGDGLDPTQSWNGWTLSRTAVGETLVKLDANSKIVGVLADRWENVDAATWKIHIRDGVTFQNGNPVTAEAVKSSLERALKLCDRATSLLPVKSITASGQDLTITTTEPYGALLGNIADPLFTIIDTSVELTNVNTAPVCTGPFKAVSYTLDKSIEVESYDNYWGGASPLGKVTYVLIRDGDTRTSALQSGDVDVAQAIDVSSLSLFENNPDYTISKVPSTRTALIWLNFSNPILADINVRKALAYSLNREELSGTLLGGIPATGPFSSSLPFGNDKLSAYDYNLDKAKQLMADSGLIDKNGDGYVEKNGKDVQLKLVIKKGTDNSTEASYLQSVFAKIGLKVIIEMADDNLAAMADKNVAFDIGVGNINTGTTGDPQYFLELYFKRGASENYGHYSNTELDSLIGKLATEMDTQTRCNIAAQAQQMILDDCPYLFMAYTNNNVVCKSNITGVEAYPIDFYLMNNTVDIK</sequence>
<dbReference type="Proteomes" id="UP000298324">
    <property type="component" value="Unassembled WGS sequence"/>
</dbReference>
<keyword evidence="4" id="KW-1185">Reference proteome</keyword>
<dbReference type="PROSITE" id="PS51257">
    <property type="entry name" value="PROKAR_LIPOPROTEIN"/>
    <property type="match status" value="1"/>
</dbReference>
<keyword evidence="1" id="KW-0732">Signal</keyword>
<dbReference type="PANTHER" id="PTHR30290:SF81">
    <property type="entry name" value="OLIGOPEPTIDE-BINDING PROTEIN OPPA"/>
    <property type="match status" value="1"/>
</dbReference>
<dbReference type="PIRSF" id="PIRSF002741">
    <property type="entry name" value="MppA"/>
    <property type="match status" value="1"/>
</dbReference>
<protein>
    <submittedName>
        <fullName evidence="3">Oligopeptide-binding protein AppA</fullName>
    </submittedName>
</protein>
<dbReference type="Gene3D" id="3.40.190.10">
    <property type="entry name" value="Periplasmic binding protein-like II"/>
    <property type="match status" value="1"/>
</dbReference>
<evidence type="ECO:0000313" key="3">
    <source>
        <dbReference type="EMBL" id="TEB08391.1"/>
    </source>
</evidence>
<evidence type="ECO:0000259" key="2">
    <source>
        <dbReference type="Pfam" id="PF00496"/>
    </source>
</evidence>
<dbReference type="SUPFAM" id="SSF53850">
    <property type="entry name" value="Periplasmic binding protein-like II"/>
    <property type="match status" value="1"/>
</dbReference>